<dbReference type="Proteomes" id="UP000322244">
    <property type="component" value="Unassembled WGS sequence"/>
</dbReference>
<dbReference type="InterPro" id="IPR006311">
    <property type="entry name" value="TAT_signal"/>
</dbReference>
<organism evidence="2 3">
    <name type="scientific">Antrihabitans cavernicola</name>
    <dbReference type="NCBI Taxonomy" id="2495913"/>
    <lineage>
        <taxon>Bacteria</taxon>
        <taxon>Bacillati</taxon>
        <taxon>Actinomycetota</taxon>
        <taxon>Actinomycetes</taxon>
        <taxon>Mycobacteriales</taxon>
        <taxon>Nocardiaceae</taxon>
        <taxon>Antrihabitans</taxon>
    </lineage>
</organism>
<dbReference type="PROSITE" id="PS51318">
    <property type="entry name" value="TAT"/>
    <property type="match status" value="1"/>
</dbReference>
<sequence length="170" mass="18104">MQRHRRMVLAAAAALTFGVAACSSNASPAASAGDASPDNPLIDCRAVTDAEIGVVVDASASKHLIDHTSCTWHAQGPDGATDISFTWSRHATLWTAETAAKQQGYTTEPVDLQHGSGFYARNPHDADECKLAAEDQGVVTWGVRDENRDVRPDPCNAALQLTNLTVKADY</sequence>
<dbReference type="PROSITE" id="PS51257">
    <property type="entry name" value="PROKAR_LIPOPROTEIN"/>
    <property type="match status" value="1"/>
</dbReference>
<evidence type="ECO:0000313" key="2">
    <source>
        <dbReference type="EMBL" id="KAA0016770.1"/>
    </source>
</evidence>
<reference evidence="2 3" key="1">
    <citation type="submission" date="2019-07" db="EMBL/GenBank/DDBJ databases">
        <title>Rhodococcus cavernicolus sp. nov., isolated from a cave.</title>
        <authorList>
            <person name="Lee S.D."/>
        </authorList>
    </citation>
    <scope>NUCLEOTIDE SEQUENCE [LARGE SCALE GENOMIC DNA]</scope>
    <source>
        <strain evidence="2 3">C1-24</strain>
    </source>
</reference>
<dbReference type="OrthoDB" id="4548946at2"/>
<dbReference type="EMBL" id="VLNY01000025">
    <property type="protein sequence ID" value="KAA0016770.1"/>
    <property type="molecule type" value="Genomic_DNA"/>
</dbReference>
<protein>
    <submittedName>
        <fullName evidence="2">DUF3558 domain-containing protein</fullName>
    </submittedName>
</protein>
<comment type="caution">
    <text evidence="2">The sequence shown here is derived from an EMBL/GenBank/DDBJ whole genome shotgun (WGS) entry which is preliminary data.</text>
</comment>
<accession>A0A5A7S215</accession>
<dbReference type="Pfam" id="PF12079">
    <property type="entry name" value="DUF3558"/>
    <property type="match status" value="1"/>
</dbReference>
<dbReference type="InterPro" id="IPR024520">
    <property type="entry name" value="DUF3558"/>
</dbReference>
<evidence type="ECO:0000256" key="1">
    <source>
        <dbReference type="SAM" id="SignalP"/>
    </source>
</evidence>
<gene>
    <name evidence="2" type="ORF">FOY51_25850</name>
</gene>
<keyword evidence="3" id="KW-1185">Reference proteome</keyword>
<evidence type="ECO:0000313" key="3">
    <source>
        <dbReference type="Proteomes" id="UP000322244"/>
    </source>
</evidence>
<feature type="signal peptide" evidence="1">
    <location>
        <begin position="1"/>
        <end position="26"/>
    </location>
</feature>
<keyword evidence="1" id="KW-0732">Signal</keyword>
<dbReference type="AlphaFoldDB" id="A0A5A7S215"/>
<feature type="chain" id="PRO_5038425252" evidence="1">
    <location>
        <begin position="27"/>
        <end position="170"/>
    </location>
</feature>
<proteinExistence type="predicted"/>
<name>A0A5A7S215_9NOCA</name>
<dbReference type="RefSeq" id="WP_149433150.1">
    <property type="nucleotide sequence ID" value="NZ_VLNY01000025.1"/>
</dbReference>